<sequence length="80" mass="8719">MGRLSTQVQNPAMERPAGGLVFNQWHWGEALGPISPHQTHQESGTAIAALKKCKCTFQSILAATLLALRPSEEKGEFHHA</sequence>
<protein>
    <submittedName>
        <fullName evidence="1">Uncharacterized protein</fullName>
    </submittedName>
</protein>
<accession>A0NSN5</accession>
<organism evidence="1 2">
    <name type="scientific">Roseibium aggregatum (strain ATCC 25650 / DSM 13394 / JCM 20685 / NBRC 16684 / NCIMB 2208 / IAM 12614 / B1)</name>
    <name type="common">Stappia aggregata</name>
    <dbReference type="NCBI Taxonomy" id="384765"/>
    <lineage>
        <taxon>Bacteria</taxon>
        <taxon>Pseudomonadati</taxon>
        <taxon>Pseudomonadota</taxon>
        <taxon>Alphaproteobacteria</taxon>
        <taxon>Hyphomicrobiales</taxon>
        <taxon>Stappiaceae</taxon>
        <taxon>Roseibium</taxon>
    </lineage>
</organism>
<proteinExistence type="predicted"/>
<comment type="caution">
    <text evidence="1">The sequence shown here is derived from an EMBL/GenBank/DDBJ whole genome shotgun (WGS) entry which is preliminary data.</text>
</comment>
<dbReference type="Proteomes" id="UP000004848">
    <property type="component" value="Unassembled WGS sequence"/>
</dbReference>
<evidence type="ECO:0000313" key="2">
    <source>
        <dbReference type="Proteomes" id="UP000004848"/>
    </source>
</evidence>
<gene>
    <name evidence="1" type="ORF">SIAM614_14250</name>
</gene>
<dbReference type="EMBL" id="AAUW01000007">
    <property type="protein sequence ID" value="EAV43967.1"/>
    <property type="molecule type" value="Genomic_DNA"/>
</dbReference>
<name>A0NSN5_ROSAI</name>
<evidence type="ECO:0000313" key="1">
    <source>
        <dbReference type="EMBL" id="EAV43967.1"/>
    </source>
</evidence>
<dbReference type="AlphaFoldDB" id="A0NSN5"/>
<reference evidence="1 2" key="1">
    <citation type="submission" date="2006-05" db="EMBL/GenBank/DDBJ databases">
        <authorList>
            <person name="King G."/>
            <person name="Ferriera S."/>
            <person name="Johnson J."/>
            <person name="Kravitz S."/>
            <person name="Beeson K."/>
            <person name="Sutton G."/>
            <person name="Rogers Y.-H."/>
            <person name="Friedman R."/>
            <person name="Frazier M."/>
            <person name="Venter J.C."/>
        </authorList>
    </citation>
    <scope>NUCLEOTIDE SEQUENCE [LARGE SCALE GENOMIC DNA]</scope>
    <source>
        <strain evidence="2">ATCC 25650 / DSM 13394 / JCM 20685 / NBRC 16684 / NCIMB 2208 / IAM 12614 / B1</strain>
    </source>
</reference>